<dbReference type="eggNOG" id="COG0365">
    <property type="taxonomic scope" value="Bacteria"/>
</dbReference>
<dbReference type="InterPro" id="IPR020845">
    <property type="entry name" value="AMP-binding_CS"/>
</dbReference>
<dbReference type="InterPro" id="IPR045851">
    <property type="entry name" value="AMP-bd_C_sf"/>
</dbReference>
<evidence type="ECO:0000256" key="6">
    <source>
        <dbReference type="ARBA" id="ARBA00022990"/>
    </source>
</evidence>
<dbReference type="Pfam" id="PF00501">
    <property type="entry name" value="AMP-binding"/>
    <property type="match status" value="1"/>
</dbReference>
<dbReference type="AlphaFoldDB" id="A0A0W8IJJ7"/>
<comment type="similarity">
    <text evidence="1">Belongs to the ATP-dependent AMP-binding enzyme family.</text>
</comment>
<keyword evidence="6" id="KW-0007">Acetylation</keyword>
<dbReference type="OrthoDB" id="9803968at2"/>
<feature type="domain" description="AMP-binding enzyme C-terminal" evidence="8">
    <location>
        <begin position="590"/>
        <end position="670"/>
    </location>
</feature>
<accession>A0A0W8IJJ7</accession>
<evidence type="ECO:0000259" key="8">
    <source>
        <dbReference type="Pfam" id="PF13193"/>
    </source>
</evidence>
<sequence length="715" mass="78190">MSFSWSNPSSPTPNPALVSDEARIAFWEGQASRLDWAEPWRTAHRFEAPRRIGEDEQGSPTWSVPEIAWFEGGKLNVAHNCVDRHVEAGRGAHVALYFEGEPGDRLVYTYADLQREVSRAANALLALGVEQGDRVVIYLPVIPETVIITLACARIGAVHSLVFGGFSAEALRFRVEDTGAKVLVTTDGQHRRGAVVPVKAVADEACGGDNAIEHVVVVRRTSRPGRTDLPRGTRGTHSKDEDAVPWTRGRDVWWHELVAEQSDVHEPQAFDAETPLFIIYTSGTTGRPKGLVHTMGGYLVQTAYTHALLFDLLPDVEDEDGELRPDELATVNDPAKVDSTVHWCTADLAWVTAHTYEIYGPLVNGVSEVIYEGTPNTPHWGRHFEVIERYGVTAYYTAPTLIRSLMGAFPKGVPPLYNLNSVRLLGSVGESINPEAWRWLRAQLGRDEVPFVDTWWQSETGATVMSPRPHDPQFAPPGTFDDGAPHTALKPGCATRAVPGISTRVVDEAGEPVPPGVQGFVVVDRTGPSMARTVWGDPQRYLSSYWQAYAEQGWFLAGDGARCDEEGDIYILGRVDDVINVSGHRLSTIEIESALVTHPWVVEAGAAPVRDELTGHAVLAYVVLTSEAARVPADELTAALREHVAHEIGPIAKPRAVVAVPDLPKTRSGKITRRLLAQLWEGAPLGDRSSLQNEEALEHIAEVLAARRQDHGDAG</sequence>
<feature type="domain" description="Acetyl-coenzyme A synthetase N-terminal" evidence="9">
    <location>
        <begin position="21"/>
        <end position="81"/>
    </location>
</feature>
<proteinExistence type="inferred from homology"/>
<dbReference type="GO" id="GO:0005829">
    <property type="term" value="C:cytosol"/>
    <property type="evidence" value="ECO:0007669"/>
    <property type="project" value="TreeGrafter"/>
</dbReference>
<dbReference type="InterPro" id="IPR032387">
    <property type="entry name" value="ACAS_N"/>
</dbReference>
<comment type="caution">
    <text evidence="10">The sequence shown here is derived from an EMBL/GenBank/DDBJ whole genome shotgun (WGS) entry which is preliminary data.</text>
</comment>
<evidence type="ECO:0000256" key="5">
    <source>
        <dbReference type="ARBA" id="ARBA00022840"/>
    </source>
</evidence>
<dbReference type="Pfam" id="PF16177">
    <property type="entry name" value="ACAS_N"/>
    <property type="match status" value="1"/>
</dbReference>
<evidence type="ECO:0000259" key="9">
    <source>
        <dbReference type="Pfam" id="PF16177"/>
    </source>
</evidence>
<evidence type="ECO:0000256" key="1">
    <source>
        <dbReference type="ARBA" id="ARBA00006432"/>
    </source>
</evidence>
<keyword evidence="5" id="KW-0067">ATP-binding</keyword>
<protein>
    <recommendedName>
        <fullName evidence="2">acetate--CoA ligase</fullName>
        <ecNumber evidence="2">6.2.1.1</ecNumber>
    </recommendedName>
</protein>
<dbReference type="PANTHER" id="PTHR24095:SF14">
    <property type="entry name" value="ACETYL-COENZYME A SYNTHETASE 1"/>
    <property type="match status" value="1"/>
</dbReference>
<dbReference type="Pfam" id="PF13193">
    <property type="entry name" value="AMP-binding_C"/>
    <property type="match status" value="1"/>
</dbReference>
<evidence type="ECO:0000256" key="2">
    <source>
        <dbReference type="ARBA" id="ARBA00013275"/>
    </source>
</evidence>
<dbReference type="Gene3D" id="3.30.300.30">
    <property type="match status" value="1"/>
</dbReference>
<dbReference type="STRING" id="136273.GY22_11920"/>
<evidence type="ECO:0000313" key="10">
    <source>
        <dbReference type="EMBL" id="KUG60164.1"/>
    </source>
</evidence>
<dbReference type="InterPro" id="IPR000873">
    <property type="entry name" value="AMP-dep_synth/lig_dom"/>
</dbReference>
<dbReference type="EMBL" id="LQBK01000011">
    <property type="protein sequence ID" value="KUG60164.1"/>
    <property type="molecule type" value="Genomic_DNA"/>
</dbReference>
<dbReference type="InterPro" id="IPR042099">
    <property type="entry name" value="ANL_N_sf"/>
</dbReference>
<dbReference type="InterPro" id="IPR025110">
    <property type="entry name" value="AMP-bd_C"/>
</dbReference>
<dbReference type="PANTHER" id="PTHR24095">
    <property type="entry name" value="ACETYL-COENZYME A SYNTHETASE"/>
    <property type="match status" value="1"/>
</dbReference>
<keyword evidence="4" id="KW-0547">Nucleotide-binding</keyword>
<dbReference type="Gene3D" id="3.40.50.12780">
    <property type="entry name" value="N-terminal domain of ligase-like"/>
    <property type="match status" value="1"/>
</dbReference>
<keyword evidence="3" id="KW-0436">Ligase</keyword>
<feature type="domain" description="AMP-dependent synthetase/ligase" evidence="7">
    <location>
        <begin position="89"/>
        <end position="533"/>
    </location>
</feature>
<dbReference type="GO" id="GO:0006085">
    <property type="term" value="P:acetyl-CoA biosynthetic process"/>
    <property type="evidence" value="ECO:0007669"/>
    <property type="project" value="TreeGrafter"/>
</dbReference>
<dbReference type="RefSeq" id="WP_058873983.1">
    <property type="nucleotide sequence ID" value="NZ_LQBK01000011.1"/>
</dbReference>
<name>A0A0W8IJJ7_KOCRO</name>
<organism evidence="10 11">
    <name type="scientific">Kocuria rosea subsp. polaris</name>
    <dbReference type="NCBI Taxonomy" id="136273"/>
    <lineage>
        <taxon>Bacteria</taxon>
        <taxon>Bacillati</taxon>
        <taxon>Actinomycetota</taxon>
        <taxon>Actinomycetes</taxon>
        <taxon>Micrococcales</taxon>
        <taxon>Micrococcaceae</taxon>
        <taxon>Kocuria</taxon>
    </lineage>
</organism>
<dbReference type="GO" id="GO:0003987">
    <property type="term" value="F:acetate-CoA ligase activity"/>
    <property type="evidence" value="ECO:0007669"/>
    <property type="project" value="UniProtKB-EC"/>
</dbReference>
<evidence type="ECO:0000313" key="11">
    <source>
        <dbReference type="Proteomes" id="UP000053512"/>
    </source>
</evidence>
<evidence type="ECO:0000256" key="4">
    <source>
        <dbReference type="ARBA" id="ARBA00022741"/>
    </source>
</evidence>
<gene>
    <name evidence="10" type="ORF">AVL61_08700</name>
</gene>
<dbReference type="GO" id="GO:0005524">
    <property type="term" value="F:ATP binding"/>
    <property type="evidence" value="ECO:0007669"/>
    <property type="project" value="UniProtKB-KW"/>
</dbReference>
<evidence type="ECO:0000259" key="7">
    <source>
        <dbReference type="Pfam" id="PF00501"/>
    </source>
</evidence>
<dbReference type="Proteomes" id="UP000053512">
    <property type="component" value="Unassembled WGS sequence"/>
</dbReference>
<dbReference type="SUPFAM" id="SSF56801">
    <property type="entry name" value="Acetyl-CoA synthetase-like"/>
    <property type="match status" value="1"/>
</dbReference>
<evidence type="ECO:0000256" key="3">
    <source>
        <dbReference type="ARBA" id="ARBA00022598"/>
    </source>
</evidence>
<dbReference type="PROSITE" id="PS00455">
    <property type="entry name" value="AMP_BINDING"/>
    <property type="match status" value="1"/>
</dbReference>
<reference evidence="11" key="1">
    <citation type="submission" date="2015-12" db="EMBL/GenBank/DDBJ databases">
        <authorList>
            <person name="Nair G.R."/>
            <person name="Kaur G."/>
            <person name="Mayilraj S."/>
        </authorList>
    </citation>
    <scope>NUCLEOTIDE SEQUENCE [LARGE SCALE GENOMIC DNA]</scope>
    <source>
        <strain evidence="11">CD08_4</strain>
    </source>
</reference>
<dbReference type="EC" id="6.2.1.1" evidence="2"/>